<evidence type="ECO:0000259" key="2">
    <source>
        <dbReference type="Pfam" id="PF04892"/>
    </source>
</evidence>
<keyword evidence="1" id="KW-1133">Transmembrane helix</keyword>
<keyword evidence="1" id="KW-0472">Membrane</keyword>
<evidence type="ECO:0000256" key="1">
    <source>
        <dbReference type="SAM" id="Phobius"/>
    </source>
</evidence>
<reference evidence="3 4" key="1">
    <citation type="submission" date="2016-11" db="EMBL/GenBank/DDBJ databases">
        <authorList>
            <person name="Jaros S."/>
            <person name="Januszkiewicz K."/>
            <person name="Wedrychowicz H."/>
        </authorList>
    </citation>
    <scope>NUCLEOTIDE SEQUENCE [LARGE SCALE GENOMIC DNA]</scope>
    <source>
        <strain evidence="3 4">DSM 2631</strain>
    </source>
</reference>
<sequence>EASLESSSSIINIFKNIFPFLENIIGDNIINFLVRKSAHIIEFLVLFLSLYYGFNKYFKDRNKLLKPIVYSSIITFLYSCTDEIHQKFILGRDGKFSDILVDFIGVIIGSLIIYLYRKGKEKNKKLIYKKYSY</sequence>
<dbReference type="RefSeq" id="WP_072897311.1">
    <property type="nucleotide sequence ID" value="NZ_FQVM01000028.1"/>
</dbReference>
<dbReference type="AlphaFoldDB" id="A0A1M4YJG4"/>
<evidence type="ECO:0000313" key="3">
    <source>
        <dbReference type="EMBL" id="SHF05995.1"/>
    </source>
</evidence>
<dbReference type="NCBIfam" id="NF037970">
    <property type="entry name" value="vanZ_1"/>
    <property type="match status" value="1"/>
</dbReference>
<name>A0A1M4YJG4_9CLOT</name>
<feature type="domain" description="VanZ-like" evidence="2">
    <location>
        <begin position="12"/>
        <end position="116"/>
    </location>
</feature>
<dbReference type="InterPro" id="IPR006976">
    <property type="entry name" value="VanZ-like"/>
</dbReference>
<feature type="transmembrane region" description="Helical" evidence="1">
    <location>
        <begin position="29"/>
        <end position="52"/>
    </location>
</feature>
<keyword evidence="4" id="KW-1185">Reference proteome</keyword>
<evidence type="ECO:0000313" key="4">
    <source>
        <dbReference type="Proteomes" id="UP000184035"/>
    </source>
</evidence>
<keyword evidence="1" id="KW-0812">Transmembrane</keyword>
<feature type="non-terminal residue" evidence="3">
    <location>
        <position position="1"/>
    </location>
</feature>
<organism evidence="3 4">
    <name type="scientific">Clostridium fallax</name>
    <dbReference type="NCBI Taxonomy" id="1533"/>
    <lineage>
        <taxon>Bacteria</taxon>
        <taxon>Bacillati</taxon>
        <taxon>Bacillota</taxon>
        <taxon>Clostridia</taxon>
        <taxon>Eubacteriales</taxon>
        <taxon>Clostridiaceae</taxon>
        <taxon>Clostridium</taxon>
    </lineage>
</organism>
<protein>
    <submittedName>
        <fullName evidence="3">VanZ like family protein</fullName>
    </submittedName>
</protein>
<dbReference type="Proteomes" id="UP000184035">
    <property type="component" value="Unassembled WGS sequence"/>
</dbReference>
<gene>
    <name evidence="3" type="ORF">SAMN05443638_12836</name>
</gene>
<proteinExistence type="predicted"/>
<feature type="transmembrane region" description="Helical" evidence="1">
    <location>
        <begin position="99"/>
        <end position="116"/>
    </location>
</feature>
<dbReference type="EMBL" id="FQVM01000028">
    <property type="protein sequence ID" value="SHF05995.1"/>
    <property type="molecule type" value="Genomic_DNA"/>
</dbReference>
<dbReference type="OrthoDB" id="291892at2"/>
<dbReference type="STRING" id="1533.SAMN05443638_12836"/>
<accession>A0A1M4YJG4</accession>
<dbReference type="Pfam" id="PF04892">
    <property type="entry name" value="VanZ"/>
    <property type="match status" value="1"/>
</dbReference>
<feature type="transmembrane region" description="Helical" evidence="1">
    <location>
        <begin position="64"/>
        <end position="79"/>
    </location>
</feature>